<evidence type="ECO:0000313" key="5">
    <source>
        <dbReference type="EMBL" id="EEP82929.1"/>
    </source>
</evidence>
<dbReference type="OMA" id="PQGRMTT"/>
<dbReference type="Proteomes" id="UP000002058">
    <property type="component" value="Unassembled WGS sequence"/>
</dbReference>
<keyword evidence="3" id="KW-0560">Oxidoreductase</keyword>
<dbReference type="EMBL" id="CH476619">
    <property type="protein sequence ID" value="EEP82929.1"/>
    <property type="molecule type" value="Genomic_DNA"/>
</dbReference>
<gene>
    <name evidence="5" type="ORF">UREG_07794</name>
</gene>
<dbReference type="Pfam" id="PF03060">
    <property type="entry name" value="NMO"/>
    <property type="match status" value="1"/>
</dbReference>
<keyword evidence="6" id="KW-1185">Reference proteome</keyword>
<feature type="region of interest" description="Disordered" evidence="4">
    <location>
        <begin position="1"/>
        <end position="22"/>
    </location>
</feature>
<dbReference type="CDD" id="cd04730">
    <property type="entry name" value="NPD_like"/>
    <property type="match status" value="1"/>
</dbReference>
<dbReference type="eggNOG" id="ENOG502RHJM">
    <property type="taxonomic scope" value="Eukaryota"/>
</dbReference>
<name>C4K043_UNCRE</name>
<dbReference type="AlphaFoldDB" id="C4K043"/>
<organism evidence="5 6">
    <name type="scientific">Uncinocarpus reesii (strain UAMH 1704)</name>
    <dbReference type="NCBI Taxonomy" id="336963"/>
    <lineage>
        <taxon>Eukaryota</taxon>
        <taxon>Fungi</taxon>
        <taxon>Dikarya</taxon>
        <taxon>Ascomycota</taxon>
        <taxon>Pezizomycotina</taxon>
        <taxon>Eurotiomycetes</taxon>
        <taxon>Eurotiomycetidae</taxon>
        <taxon>Onygenales</taxon>
        <taxon>Onygenaceae</taxon>
        <taxon>Uncinocarpus</taxon>
    </lineage>
</organism>
<evidence type="ECO:0000256" key="3">
    <source>
        <dbReference type="ARBA" id="ARBA00023002"/>
    </source>
</evidence>
<dbReference type="GeneID" id="8442321"/>
<dbReference type="InterPro" id="IPR004136">
    <property type="entry name" value="NMO"/>
</dbReference>
<evidence type="ECO:0000313" key="6">
    <source>
        <dbReference type="Proteomes" id="UP000002058"/>
    </source>
</evidence>
<dbReference type="GO" id="GO:0018580">
    <property type="term" value="F:nitronate monooxygenase activity"/>
    <property type="evidence" value="ECO:0007669"/>
    <property type="project" value="InterPro"/>
</dbReference>
<keyword evidence="2" id="KW-0288">FMN</keyword>
<evidence type="ECO:0000256" key="2">
    <source>
        <dbReference type="ARBA" id="ARBA00022643"/>
    </source>
</evidence>
<dbReference type="RefSeq" id="XP_002583021.1">
    <property type="nucleotide sequence ID" value="XM_002582975.1"/>
</dbReference>
<dbReference type="PANTHER" id="PTHR32332">
    <property type="entry name" value="2-NITROPROPANE DIOXYGENASE"/>
    <property type="match status" value="1"/>
</dbReference>
<sequence length="456" mass="49024">MTVARNIAREEGVHRKGRNQQQVRTCAAATQHSCAPTTKQVYRVEYSELPPAPIMQGSGMGYQRKDILGIRVSREGYCDAKSAQHYSYQLRRQGTVWTKKKPMISKFHRLQARINSSEERGGHAAYQFTIMASIAARTALTAAYPWTRTPLVTSAPMLRIALAPLAVAVSRAGGLGFLAAGFDMADLEANFQNAVQLVRQCQVDKPDFTGADKDILPVGVGFLNWGADISQAIPLIAKYIPAAIGNVADALNIARSVKPDVLVVQGSDAGGHGLKQSASIISLLPEVKDALDAEGFGNTPLIAAGGIVDGRGMAAALCLGAEGITMGTRFLACEEANIASGYRKEILRVQDGGIVTGRTTVYDRVRGINKWPEEYDGRGVLNESYNDAEKGMSDEENQRLYGIEMKKGDDGWGPTGRMTTYAGTGVGLVKEVVSAGKIVDDVLSQTTRILPRSSMT</sequence>
<dbReference type="PANTHER" id="PTHR32332:SF34">
    <property type="entry name" value="2-NITROPROPANE DIOXYGENASE FAMILY, PUTATIVE-RELATED"/>
    <property type="match status" value="1"/>
</dbReference>
<proteinExistence type="predicted"/>
<dbReference type="SUPFAM" id="SSF51412">
    <property type="entry name" value="Inosine monophosphate dehydrogenase (IMPDH)"/>
    <property type="match status" value="1"/>
</dbReference>
<dbReference type="VEuPathDB" id="FungiDB:UREG_07794"/>
<dbReference type="Gene3D" id="3.20.20.70">
    <property type="entry name" value="Aldolase class I"/>
    <property type="match status" value="1"/>
</dbReference>
<dbReference type="KEGG" id="ure:UREG_07794"/>
<accession>C4K043</accession>
<keyword evidence="1" id="KW-0285">Flavoprotein</keyword>
<dbReference type="OrthoDB" id="2349068at2759"/>
<reference evidence="6" key="1">
    <citation type="journal article" date="2009" name="Genome Res.">
        <title>Comparative genomic analyses of the human fungal pathogens Coccidioides and their relatives.</title>
        <authorList>
            <person name="Sharpton T.J."/>
            <person name="Stajich J.E."/>
            <person name="Rounsley S.D."/>
            <person name="Gardner M.J."/>
            <person name="Wortman J.R."/>
            <person name="Jordar V.S."/>
            <person name="Maiti R."/>
            <person name="Kodira C.D."/>
            <person name="Neafsey D.E."/>
            <person name="Zeng Q."/>
            <person name="Hung C.-Y."/>
            <person name="McMahan C."/>
            <person name="Muszewska A."/>
            <person name="Grynberg M."/>
            <person name="Mandel M.A."/>
            <person name="Kellner E.M."/>
            <person name="Barker B.M."/>
            <person name="Galgiani J.N."/>
            <person name="Orbach M.J."/>
            <person name="Kirkland T.N."/>
            <person name="Cole G.T."/>
            <person name="Henn M.R."/>
            <person name="Birren B.W."/>
            <person name="Taylor J.W."/>
        </authorList>
    </citation>
    <scope>NUCLEOTIDE SEQUENCE [LARGE SCALE GENOMIC DNA]</scope>
    <source>
        <strain evidence="6">UAMH 1704</strain>
    </source>
</reference>
<dbReference type="InParanoid" id="C4K043"/>
<dbReference type="InterPro" id="IPR013785">
    <property type="entry name" value="Aldolase_TIM"/>
</dbReference>
<evidence type="ECO:0000256" key="4">
    <source>
        <dbReference type="SAM" id="MobiDB-lite"/>
    </source>
</evidence>
<dbReference type="HOGENOM" id="CLU_600195_0_0_1"/>
<protein>
    <submittedName>
        <fullName evidence="5">Uncharacterized protein</fullName>
    </submittedName>
</protein>
<evidence type="ECO:0000256" key="1">
    <source>
        <dbReference type="ARBA" id="ARBA00022630"/>
    </source>
</evidence>